<dbReference type="GO" id="GO:0004176">
    <property type="term" value="F:ATP-dependent peptidase activity"/>
    <property type="evidence" value="ECO:0007669"/>
    <property type="project" value="InterPro"/>
</dbReference>
<gene>
    <name evidence="1" type="ORF">MNB_SM-5-6</name>
</gene>
<organism evidence="1">
    <name type="scientific">hydrothermal vent metagenome</name>
    <dbReference type="NCBI Taxonomy" id="652676"/>
    <lineage>
        <taxon>unclassified sequences</taxon>
        <taxon>metagenomes</taxon>
        <taxon>ecological metagenomes</taxon>
    </lineage>
</organism>
<protein>
    <submittedName>
        <fullName evidence="1">ATP-dependent zinc metalloproteinase</fullName>
    </submittedName>
</protein>
<sequence>MLLAGMALCDIKYSEHSSNAKEDLTQAKEIVMKMCSEYGMASTLLPNEEEQELLLERFYRETKDLLHSMEELVAKVEEILFERESIGKNEVKSYLDAIF</sequence>
<name>A0A1W1CZ90_9ZZZZ</name>
<proteinExistence type="predicted"/>
<dbReference type="AlphaFoldDB" id="A0A1W1CZ90"/>
<dbReference type="Gene3D" id="1.20.58.760">
    <property type="entry name" value="Peptidase M41"/>
    <property type="match status" value="1"/>
</dbReference>
<evidence type="ECO:0000313" key="1">
    <source>
        <dbReference type="EMBL" id="SFV71053.1"/>
    </source>
</evidence>
<dbReference type="EMBL" id="FPHH01000173">
    <property type="protein sequence ID" value="SFV71053.1"/>
    <property type="molecule type" value="Genomic_DNA"/>
</dbReference>
<reference evidence="1" key="1">
    <citation type="submission" date="2016-10" db="EMBL/GenBank/DDBJ databases">
        <authorList>
            <person name="de Groot N.N."/>
        </authorList>
    </citation>
    <scope>NUCLEOTIDE SEQUENCE</scope>
</reference>
<dbReference type="GO" id="GO:0006508">
    <property type="term" value="P:proteolysis"/>
    <property type="evidence" value="ECO:0007669"/>
    <property type="project" value="InterPro"/>
</dbReference>
<dbReference type="InterPro" id="IPR037219">
    <property type="entry name" value="Peptidase_M41-like"/>
</dbReference>
<dbReference type="GO" id="GO:0004222">
    <property type="term" value="F:metalloendopeptidase activity"/>
    <property type="evidence" value="ECO:0007669"/>
    <property type="project" value="InterPro"/>
</dbReference>
<dbReference type="SUPFAM" id="SSF140990">
    <property type="entry name" value="FtsH protease domain-like"/>
    <property type="match status" value="1"/>
</dbReference>
<accession>A0A1W1CZ90</accession>
<dbReference type="GO" id="GO:0005524">
    <property type="term" value="F:ATP binding"/>
    <property type="evidence" value="ECO:0007669"/>
    <property type="project" value="InterPro"/>
</dbReference>